<evidence type="ECO:0000256" key="9">
    <source>
        <dbReference type="ARBA" id="ARBA00031636"/>
    </source>
</evidence>
<feature type="transmembrane region" description="Helical" evidence="10">
    <location>
        <begin position="185"/>
        <end position="206"/>
    </location>
</feature>
<keyword evidence="7" id="KW-0406">Ion transport</keyword>
<dbReference type="EMBL" id="JAEDAF010000019">
    <property type="protein sequence ID" value="MBH8581695.1"/>
    <property type="molecule type" value="Genomic_DNA"/>
</dbReference>
<evidence type="ECO:0000256" key="2">
    <source>
        <dbReference type="ARBA" id="ARBA00022448"/>
    </source>
</evidence>
<feature type="transmembrane region" description="Helical" evidence="10">
    <location>
        <begin position="114"/>
        <end position="133"/>
    </location>
</feature>
<dbReference type="Proteomes" id="UP000651738">
    <property type="component" value="Unassembled WGS sequence"/>
</dbReference>
<feature type="transmembrane region" description="Helical" evidence="10">
    <location>
        <begin position="153"/>
        <end position="173"/>
    </location>
</feature>
<evidence type="ECO:0000256" key="7">
    <source>
        <dbReference type="ARBA" id="ARBA00023065"/>
    </source>
</evidence>
<feature type="transmembrane region" description="Helical" evidence="10">
    <location>
        <begin position="37"/>
        <end position="57"/>
    </location>
</feature>
<feature type="transmembrane region" description="Helical" evidence="10">
    <location>
        <begin position="387"/>
        <end position="404"/>
    </location>
</feature>
<keyword evidence="6 10" id="KW-1133">Transmembrane helix</keyword>
<dbReference type="AlphaFoldDB" id="A0ABD4L4M3"/>
<reference evidence="11 12" key="1">
    <citation type="submission" date="2020-12" db="EMBL/GenBank/DDBJ databases">
        <title>Draft genome sequence of Halomonas pacifica strain CARE-V15.</title>
        <authorList>
            <person name="Vignesh N."/>
            <person name="Thabitha A."/>
            <person name="Saravanan R."/>
            <person name="Manigandan V."/>
        </authorList>
    </citation>
    <scope>NUCLEOTIDE SEQUENCE [LARGE SCALE GENOMIC DNA]</scope>
    <source>
        <strain evidence="11 12">CARE-V15</strain>
    </source>
</reference>
<comment type="subcellular location">
    <subcellularLocation>
        <location evidence="1">Cell inner membrane</location>
        <topology evidence="1">Multi-pass membrane protein</topology>
    </subcellularLocation>
</comment>
<feature type="transmembrane region" description="Helical" evidence="10">
    <location>
        <begin position="424"/>
        <end position="444"/>
    </location>
</feature>
<dbReference type="PIRSF" id="PIRSF006603">
    <property type="entry name" value="DinF"/>
    <property type="match status" value="1"/>
</dbReference>
<dbReference type="GO" id="GO:0005886">
    <property type="term" value="C:plasma membrane"/>
    <property type="evidence" value="ECO:0007669"/>
    <property type="project" value="UniProtKB-SubCell"/>
</dbReference>
<dbReference type="GO" id="GO:0015297">
    <property type="term" value="F:antiporter activity"/>
    <property type="evidence" value="ECO:0007669"/>
    <property type="project" value="UniProtKB-KW"/>
</dbReference>
<evidence type="ECO:0000256" key="10">
    <source>
        <dbReference type="SAM" id="Phobius"/>
    </source>
</evidence>
<dbReference type="InterPro" id="IPR048279">
    <property type="entry name" value="MdtK-like"/>
</dbReference>
<organism evidence="11 12">
    <name type="scientific">Bisbaumannia pacifica</name>
    <dbReference type="NCBI Taxonomy" id="77098"/>
    <lineage>
        <taxon>Bacteria</taxon>
        <taxon>Pseudomonadati</taxon>
        <taxon>Pseudomonadota</taxon>
        <taxon>Gammaproteobacteria</taxon>
        <taxon>Oceanospirillales</taxon>
        <taxon>Halomonadaceae</taxon>
        <taxon>Bisbaumannia</taxon>
    </lineage>
</organism>
<proteinExistence type="predicted"/>
<keyword evidence="3" id="KW-0050">Antiport</keyword>
<evidence type="ECO:0000256" key="4">
    <source>
        <dbReference type="ARBA" id="ARBA00022475"/>
    </source>
</evidence>
<keyword evidence="2" id="KW-0813">Transport</keyword>
<dbReference type="PANTHER" id="PTHR43298">
    <property type="entry name" value="MULTIDRUG RESISTANCE PROTEIN NORM-RELATED"/>
    <property type="match status" value="1"/>
</dbReference>
<keyword evidence="5 10" id="KW-0812">Transmembrane</keyword>
<keyword evidence="8 10" id="KW-0472">Membrane</keyword>
<dbReference type="PANTHER" id="PTHR43298:SF2">
    <property type="entry name" value="FMN_FAD EXPORTER YEEO-RELATED"/>
    <property type="match status" value="1"/>
</dbReference>
<dbReference type="CDD" id="cd13131">
    <property type="entry name" value="MATE_NorM_like"/>
    <property type="match status" value="1"/>
</dbReference>
<gene>
    <name evidence="11" type="ORF">I7V36_16460</name>
</gene>
<evidence type="ECO:0000256" key="5">
    <source>
        <dbReference type="ARBA" id="ARBA00022692"/>
    </source>
</evidence>
<feature type="transmembrane region" description="Helical" evidence="10">
    <location>
        <begin position="351"/>
        <end position="375"/>
    </location>
</feature>
<feature type="transmembrane region" description="Helical" evidence="10">
    <location>
        <begin position="77"/>
        <end position="102"/>
    </location>
</feature>
<feature type="transmembrane region" description="Helical" evidence="10">
    <location>
        <begin position="456"/>
        <end position="478"/>
    </location>
</feature>
<dbReference type="InterPro" id="IPR050222">
    <property type="entry name" value="MATE_MdtK"/>
</dbReference>
<accession>A0ABD4L4M3</accession>
<dbReference type="NCBIfam" id="TIGR00797">
    <property type="entry name" value="matE"/>
    <property type="match status" value="1"/>
</dbReference>
<name>A0ABD4L4M3_9GAMM</name>
<keyword evidence="4" id="KW-1003">Cell membrane</keyword>
<evidence type="ECO:0000256" key="3">
    <source>
        <dbReference type="ARBA" id="ARBA00022449"/>
    </source>
</evidence>
<evidence type="ECO:0000313" key="12">
    <source>
        <dbReference type="Proteomes" id="UP000651738"/>
    </source>
</evidence>
<comment type="caution">
    <text evidence="11">The sequence shown here is derived from an EMBL/GenBank/DDBJ whole genome shotgun (WGS) entry which is preliminary data.</text>
</comment>
<dbReference type="GO" id="GO:0006811">
    <property type="term" value="P:monoatomic ion transport"/>
    <property type="evidence" value="ECO:0007669"/>
    <property type="project" value="UniProtKB-KW"/>
</dbReference>
<sequence>MDRRPSRRLAERSTPLAPHASSLLATSRRETSLLMRLALPICGAQLAQAGMGVTDVMMTGRQSATDLAAVSVGSSLWMPLMLFMTGTLMGLTPIVAQLLGGGRQARIRPNVHQALWVALALGLIAALLLWFTVMPIFRLMGVPEGVAELSASYLSAVAFGMPGVALFQALRAFSDGMNHTRPSLTISLVGLGVNIPSNFVLIYGGAGLTGLFGDWLPAPIQQLPALGAWGCGIATALSMWTMGLAMCRYTRRSQTLGAIELWRTPTPPSWHLIRQLLVVGLPIGVAIFVEVTLFTLIALFVASFGEVTVAAHQVALNFTSILFMLPLSLGMALTVRVGNTLGTGNLRGARFVAWNGIAVCLGIALFNNLIIWFGAEPVIALYTHNVEVQRLALSLVVLAMLYQVSDSLQVTMAGALRGYKDTRIIMVITLISYWLVGLAGGHWLGTRGLGQWVAPLGVHGYWIGLVAGLSVAALLLGWRLQAISRAVSEGRRHVAQSD</sequence>
<feature type="transmembrane region" description="Helical" evidence="10">
    <location>
        <begin position="226"/>
        <end position="247"/>
    </location>
</feature>
<protein>
    <recommendedName>
        <fullName evidence="9">Multidrug-efflux transporter</fullName>
    </recommendedName>
</protein>
<evidence type="ECO:0000313" key="11">
    <source>
        <dbReference type="EMBL" id="MBH8581695.1"/>
    </source>
</evidence>
<evidence type="ECO:0000256" key="8">
    <source>
        <dbReference type="ARBA" id="ARBA00023136"/>
    </source>
</evidence>
<feature type="transmembrane region" description="Helical" evidence="10">
    <location>
        <begin position="276"/>
        <end position="302"/>
    </location>
</feature>
<dbReference type="InterPro" id="IPR002528">
    <property type="entry name" value="MATE_fam"/>
</dbReference>
<dbReference type="Pfam" id="PF01554">
    <property type="entry name" value="MatE"/>
    <property type="match status" value="2"/>
</dbReference>
<evidence type="ECO:0000256" key="6">
    <source>
        <dbReference type="ARBA" id="ARBA00022989"/>
    </source>
</evidence>
<evidence type="ECO:0000256" key="1">
    <source>
        <dbReference type="ARBA" id="ARBA00004429"/>
    </source>
</evidence>
<feature type="transmembrane region" description="Helical" evidence="10">
    <location>
        <begin position="314"/>
        <end position="339"/>
    </location>
</feature>